<dbReference type="SUPFAM" id="SSF54452">
    <property type="entry name" value="MHC antigen-recognition domain"/>
    <property type="match status" value="1"/>
</dbReference>
<comment type="similarity">
    <text evidence="3">Belongs to the MHC class I family.</text>
</comment>
<dbReference type="GO" id="GO:0009897">
    <property type="term" value="C:external side of plasma membrane"/>
    <property type="evidence" value="ECO:0007669"/>
    <property type="project" value="TreeGrafter"/>
</dbReference>
<evidence type="ECO:0000256" key="4">
    <source>
        <dbReference type="SAM" id="SignalP"/>
    </source>
</evidence>
<keyword evidence="2" id="KW-0393">Immunoglobulin domain</keyword>
<feature type="domain" description="Ig-like" evidence="5">
    <location>
        <begin position="199"/>
        <end position="286"/>
    </location>
</feature>
<evidence type="ECO:0000313" key="6">
    <source>
        <dbReference type="Proteomes" id="UP000515129"/>
    </source>
</evidence>
<organism evidence="6 7">
    <name type="scientific">Carassius auratus</name>
    <name type="common">Goldfish</name>
    <dbReference type="NCBI Taxonomy" id="7957"/>
    <lineage>
        <taxon>Eukaryota</taxon>
        <taxon>Metazoa</taxon>
        <taxon>Chordata</taxon>
        <taxon>Craniata</taxon>
        <taxon>Vertebrata</taxon>
        <taxon>Euteleostomi</taxon>
        <taxon>Actinopterygii</taxon>
        <taxon>Neopterygii</taxon>
        <taxon>Teleostei</taxon>
        <taxon>Ostariophysi</taxon>
        <taxon>Cypriniformes</taxon>
        <taxon>Cyprinidae</taxon>
        <taxon>Cyprininae</taxon>
        <taxon>Carassius</taxon>
    </lineage>
</organism>
<sequence length="385" mass="44313">MILIIFLICIPFVHSASHTLITTYTGVNGQTVAETPEVSSVSTLDGQQIDYYDSVIKKLIPKQDWMKEFAATEIWKEYTKIREQVQQINKINITALMEQFSQPHGVHTYQRIYGCDWDDETGKSHGFDQHGYDGEDFIFLDLKELRYITAVAQGIPTVMKWNNDRERLVYLKRYFRYKCIDWMTYFLTSRKVDFERRAPEVSLLQKTSSSQVKCHISGFYPSAVNITWLRNGEDHKEDVDLGELLPNEDGTFQKTVSLRVTPDEWEKHQYVCVVEHETGTILRNLTEDEIKSNYGKLLIVCYSVYFRPSTSGPLQSGPLTSGFTFSEGNKKKQRLTLHYYAVGSFMEVVGDGLGLSKSSVEKNFDRSNTFAVTAYEEHPDFPPNS</sequence>
<dbReference type="GeneID" id="113064523"/>
<proteinExistence type="inferred from homology"/>
<dbReference type="Gene3D" id="2.60.40.10">
    <property type="entry name" value="Immunoglobulins"/>
    <property type="match status" value="1"/>
</dbReference>
<dbReference type="InterPro" id="IPR011161">
    <property type="entry name" value="MHC_I-like_Ag-recog"/>
</dbReference>
<dbReference type="RefSeq" id="XP_026091170.1">
    <property type="nucleotide sequence ID" value="XM_026235385.1"/>
</dbReference>
<dbReference type="InterPro" id="IPR001039">
    <property type="entry name" value="MHC_I_a_a1/a2"/>
</dbReference>
<dbReference type="InterPro" id="IPR011162">
    <property type="entry name" value="MHC_I/II-like_Ag-recog"/>
</dbReference>
<accession>A0A6P6M345</accession>
<dbReference type="InterPro" id="IPR050208">
    <property type="entry name" value="MHC_class-I_related"/>
</dbReference>
<protein>
    <submittedName>
        <fullName evidence="7">Major histocompatibility complex class I-related gene protein-like</fullName>
    </submittedName>
</protein>
<keyword evidence="6" id="KW-1185">Reference proteome</keyword>
<dbReference type="PANTHER" id="PTHR16675">
    <property type="entry name" value="MHC CLASS I-RELATED"/>
    <property type="match status" value="1"/>
</dbReference>
<feature type="signal peptide" evidence="4">
    <location>
        <begin position="1"/>
        <end position="15"/>
    </location>
</feature>
<dbReference type="OrthoDB" id="8936120at2759"/>
<dbReference type="GO" id="GO:0006955">
    <property type="term" value="P:immune response"/>
    <property type="evidence" value="ECO:0007669"/>
    <property type="project" value="TreeGrafter"/>
</dbReference>
<evidence type="ECO:0000313" key="7">
    <source>
        <dbReference type="RefSeq" id="XP_026091170.1"/>
    </source>
</evidence>
<dbReference type="KEGG" id="caua:113064523"/>
<dbReference type="Pfam" id="PF07654">
    <property type="entry name" value="C1-set"/>
    <property type="match status" value="1"/>
</dbReference>
<dbReference type="SUPFAM" id="SSF48726">
    <property type="entry name" value="Immunoglobulin"/>
    <property type="match status" value="1"/>
</dbReference>
<dbReference type="Gene3D" id="3.30.500.10">
    <property type="entry name" value="MHC class I-like antigen recognition-like"/>
    <property type="match status" value="1"/>
</dbReference>
<keyword evidence="1" id="KW-0325">Glycoprotein</keyword>
<dbReference type="PROSITE" id="PS50835">
    <property type="entry name" value="IG_LIKE"/>
    <property type="match status" value="1"/>
</dbReference>
<dbReference type="InterPro" id="IPR003006">
    <property type="entry name" value="Ig/MHC_CS"/>
</dbReference>
<keyword evidence="4" id="KW-0732">Signal</keyword>
<evidence type="ECO:0000256" key="3">
    <source>
        <dbReference type="RuleBase" id="RU004439"/>
    </source>
</evidence>
<dbReference type="PANTHER" id="PTHR16675:SF237">
    <property type="entry name" value="MHC CLASS I ANTIGEN TRANSCRIPT VARIANT 1-RELATED"/>
    <property type="match status" value="1"/>
</dbReference>
<dbReference type="PRINTS" id="PR01638">
    <property type="entry name" value="MHCCLASSI"/>
</dbReference>
<dbReference type="CDD" id="cd07698">
    <property type="entry name" value="IgC1_MHC_I_alpha3"/>
    <property type="match status" value="1"/>
</dbReference>
<evidence type="ECO:0000256" key="2">
    <source>
        <dbReference type="ARBA" id="ARBA00023319"/>
    </source>
</evidence>
<reference evidence="7" key="1">
    <citation type="submission" date="2025-08" db="UniProtKB">
        <authorList>
            <consortium name="RefSeq"/>
        </authorList>
    </citation>
    <scope>IDENTIFICATION</scope>
    <source>
        <strain evidence="7">Wakin</strain>
        <tissue evidence="7">Muscle</tissue>
    </source>
</reference>
<feature type="chain" id="PRO_5028026066" evidence="4">
    <location>
        <begin position="16"/>
        <end position="385"/>
    </location>
</feature>
<name>A0A6P6M345_CARAU</name>
<dbReference type="AlphaFoldDB" id="A0A6P6M345"/>
<dbReference type="Pfam" id="PF00129">
    <property type="entry name" value="MHC_I"/>
    <property type="match status" value="1"/>
</dbReference>
<evidence type="ECO:0000259" key="5">
    <source>
        <dbReference type="PROSITE" id="PS50835"/>
    </source>
</evidence>
<dbReference type="InterPro" id="IPR013783">
    <property type="entry name" value="Ig-like_fold"/>
</dbReference>
<dbReference type="PROSITE" id="PS00290">
    <property type="entry name" value="IG_MHC"/>
    <property type="match status" value="1"/>
</dbReference>
<dbReference type="InterPro" id="IPR007110">
    <property type="entry name" value="Ig-like_dom"/>
</dbReference>
<dbReference type="GO" id="GO:0005615">
    <property type="term" value="C:extracellular space"/>
    <property type="evidence" value="ECO:0007669"/>
    <property type="project" value="TreeGrafter"/>
</dbReference>
<dbReference type="SMART" id="SM00407">
    <property type="entry name" value="IGc1"/>
    <property type="match status" value="1"/>
</dbReference>
<dbReference type="InterPro" id="IPR036179">
    <property type="entry name" value="Ig-like_dom_sf"/>
</dbReference>
<evidence type="ECO:0000256" key="1">
    <source>
        <dbReference type="ARBA" id="ARBA00023180"/>
    </source>
</evidence>
<gene>
    <name evidence="7" type="primary">LOC113064523</name>
</gene>
<dbReference type="InterPro" id="IPR003597">
    <property type="entry name" value="Ig_C1-set"/>
</dbReference>
<dbReference type="InterPro" id="IPR037055">
    <property type="entry name" value="MHC_I-like_Ag-recog_sf"/>
</dbReference>
<dbReference type="Proteomes" id="UP000515129">
    <property type="component" value="Chromosome 47"/>
</dbReference>